<dbReference type="STRING" id="391937.NA2_08521"/>
<comment type="caution">
    <text evidence="6">The sequence shown here is derived from an EMBL/GenBank/DDBJ whole genome shotgun (WGS) entry which is preliminary data.</text>
</comment>
<evidence type="ECO:0000313" key="6">
    <source>
        <dbReference type="EMBL" id="EKF19160.1"/>
    </source>
</evidence>
<dbReference type="InterPro" id="IPR036390">
    <property type="entry name" value="WH_DNA-bd_sf"/>
</dbReference>
<dbReference type="Pfam" id="PF07729">
    <property type="entry name" value="FCD"/>
    <property type="match status" value="1"/>
</dbReference>
<dbReference type="SMART" id="SM00895">
    <property type="entry name" value="FCD"/>
    <property type="match status" value="1"/>
</dbReference>
<dbReference type="Pfam" id="PF00392">
    <property type="entry name" value="GntR"/>
    <property type="match status" value="1"/>
</dbReference>
<dbReference type="OrthoDB" id="8638122at2"/>
<evidence type="ECO:0000259" key="5">
    <source>
        <dbReference type="PROSITE" id="PS50949"/>
    </source>
</evidence>
<feature type="compositionally biased region" description="Basic and acidic residues" evidence="4">
    <location>
        <begin position="1"/>
        <end position="16"/>
    </location>
</feature>
<dbReference type="PROSITE" id="PS50949">
    <property type="entry name" value="HTH_GNTR"/>
    <property type="match status" value="1"/>
</dbReference>
<dbReference type="eggNOG" id="COG1802">
    <property type="taxonomic scope" value="Bacteria"/>
</dbReference>
<proteinExistence type="predicted"/>
<keyword evidence="1" id="KW-0805">Transcription regulation</keyword>
<evidence type="ECO:0000256" key="4">
    <source>
        <dbReference type="SAM" id="MobiDB-lite"/>
    </source>
</evidence>
<dbReference type="InterPro" id="IPR000524">
    <property type="entry name" value="Tscrpt_reg_HTH_GntR"/>
</dbReference>
<dbReference type="InterPro" id="IPR011711">
    <property type="entry name" value="GntR_C"/>
</dbReference>
<sequence>MKTGKRDAAGRPEQRVRAKGTSVSEAYDRLRADILDLTLSPGMLLDEREQVARLRLSRTPIHEAFVRLAAEGLIIMQPNRQAQIAPLDIRDLPLYVEATDIAHRTVVHLAARRRTESDLAAMDAAATEFEAAVSRGDPLQMTEANRQFHSTVAGACHNPYLAAHYNHLLTLGLRVLRSSHVYGRLEAADLQRQAREHRDIIAAISRGDAAEAELLAQNHTRAFVDLYVRSLQENLAADIAIRPREP</sequence>
<evidence type="ECO:0000256" key="2">
    <source>
        <dbReference type="ARBA" id="ARBA00023125"/>
    </source>
</evidence>
<dbReference type="AlphaFoldDB" id="K2MEN9"/>
<keyword evidence="7" id="KW-1185">Reference proteome</keyword>
<dbReference type="PATRIC" id="fig|391937.3.peg.1750"/>
<dbReference type="SMART" id="SM00345">
    <property type="entry name" value="HTH_GNTR"/>
    <property type="match status" value="1"/>
</dbReference>
<dbReference type="InterPro" id="IPR036388">
    <property type="entry name" value="WH-like_DNA-bd_sf"/>
</dbReference>
<evidence type="ECO:0000256" key="3">
    <source>
        <dbReference type="ARBA" id="ARBA00023163"/>
    </source>
</evidence>
<dbReference type="PANTHER" id="PTHR43537">
    <property type="entry name" value="TRANSCRIPTIONAL REGULATOR, GNTR FAMILY"/>
    <property type="match status" value="1"/>
</dbReference>
<organism evidence="6 7">
    <name type="scientific">Nitratireductor pacificus pht-3B</name>
    <dbReference type="NCBI Taxonomy" id="391937"/>
    <lineage>
        <taxon>Bacteria</taxon>
        <taxon>Pseudomonadati</taxon>
        <taxon>Pseudomonadota</taxon>
        <taxon>Alphaproteobacteria</taxon>
        <taxon>Hyphomicrobiales</taxon>
        <taxon>Phyllobacteriaceae</taxon>
        <taxon>Nitratireductor</taxon>
    </lineage>
</organism>
<evidence type="ECO:0000313" key="7">
    <source>
        <dbReference type="Proteomes" id="UP000006786"/>
    </source>
</evidence>
<feature type="region of interest" description="Disordered" evidence="4">
    <location>
        <begin position="1"/>
        <end position="21"/>
    </location>
</feature>
<reference evidence="6 7" key="1">
    <citation type="journal article" date="2012" name="J. Bacteriol.">
        <title>Genome Sequence of Nitratireductor pacificus Type Strain pht-3B.</title>
        <authorList>
            <person name="Lai Q."/>
            <person name="Li G."/>
            <person name="Shao Z."/>
        </authorList>
    </citation>
    <scope>NUCLEOTIDE SEQUENCE [LARGE SCALE GENOMIC DNA]</scope>
    <source>
        <strain evidence="7">pht-3B</strain>
    </source>
</reference>
<dbReference type="InterPro" id="IPR008920">
    <property type="entry name" value="TF_FadR/GntR_C"/>
</dbReference>
<dbReference type="SUPFAM" id="SSF48008">
    <property type="entry name" value="GntR ligand-binding domain-like"/>
    <property type="match status" value="1"/>
</dbReference>
<dbReference type="RefSeq" id="WP_008596216.1">
    <property type="nucleotide sequence ID" value="NZ_AMRM01000008.1"/>
</dbReference>
<dbReference type="GO" id="GO:0003677">
    <property type="term" value="F:DNA binding"/>
    <property type="evidence" value="ECO:0007669"/>
    <property type="project" value="UniProtKB-KW"/>
</dbReference>
<keyword evidence="2" id="KW-0238">DNA-binding</keyword>
<dbReference type="PANTHER" id="PTHR43537:SF45">
    <property type="entry name" value="GNTR FAMILY REGULATORY PROTEIN"/>
    <property type="match status" value="1"/>
</dbReference>
<dbReference type="Gene3D" id="1.20.120.530">
    <property type="entry name" value="GntR ligand-binding domain-like"/>
    <property type="match status" value="1"/>
</dbReference>
<dbReference type="SUPFAM" id="SSF46785">
    <property type="entry name" value="Winged helix' DNA-binding domain"/>
    <property type="match status" value="1"/>
</dbReference>
<gene>
    <name evidence="6" type="ORF">NA2_08521</name>
</gene>
<dbReference type="Gene3D" id="1.10.10.10">
    <property type="entry name" value="Winged helix-like DNA-binding domain superfamily/Winged helix DNA-binding domain"/>
    <property type="match status" value="1"/>
</dbReference>
<dbReference type="GO" id="GO:0003700">
    <property type="term" value="F:DNA-binding transcription factor activity"/>
    <property type="evidence" value="ECO:0007669"/>
    <property type="project" value="InterPro"/>
</dbReference>
<dbReference type="Proteomes" id="UP000006786">
    <property type="component" value="Unassembled WGS sequence"/>
</dbReference>
<accession>K2MEN9</accession>
<keyword evidence="3" id="KW-0804">Transcription</keyword>
<evidence type="ECO:0000256" key="1">
    <source>
        <dbReference type="ARBA" id="ARBA00023015"/>
    </source>
</evidence>
<dbReference type="EMBL" id="AMRM01000008">
    <property type="protein sequence ID" value="EKF19160.1"/>
    <property type="molecule type" value="Genomic_DNA"/>
</dbReference>
<feature type="domain" description="HTH gntR-type" evidence="5">
    <location>
        <begin position="20"/>
        <end position="87"/>
    </location>
</feature>
<protein>
    <submittedName>
        <fullName evidence="6">Putative GntR family transcriptional regulator</fullName>
    </submittedName>
</protein>
<name>K2MEN9_9HYPH</name>